<evidence type="ECO:0000256" key="4">
    <source>
        <dbReference type="SAM" id="Phobius"/>
    </source>
</evidence>
<evidence type="ECO:0000313" key="7">
    <source>
        <dbReference type="Proteomes" id="UP000241769"/>
    </source>
</evidence>
<dbReference type="InterPro" id="IPR000719">
    <property type="entry name" value="Prot_kinase_dom"/>
</dbReference>
<dbReference type="GO" id="GO:0005524">
    <property type="term" value="F:ATP binding"/>
    <property type="evidence" value="ECO:0007669"/>
    <property type="project" value="UniProtKB-UniRule"/>
</dbReference>
<reference evidence="6 7" key="1">
    <citation type="journal article" date="2018" name="Genome Biol. Evol.">
        <title>Multiple Roots of Fruiting Body Formation in Amoebozoa.</title>
        <authorList>
            <person name="Hillmann F."/>
            <person name="Forbes G."/>
            <person name="Novohradska S."/>
            <person name="Ferling I."/>
            <person name="Riege K."/>
            <person name="Groth M."/>
            <person name="Westermann M."/>
            <person name="Marz M."/>
            <person name="Spaller T."/>
            <person name="Winckler T."/>
            <person name="Schaap P."/>
            <person name="Glockner G."/>
        </authorList>
    </citation>
    <scope>NUCLEOTIDE SEQUENCE [LARGE SCALE GENOMIC DNA]</scope>
    <source>
        <strain evidence="6 7">Jena</strain>
    </source>
</reference>
<evidence type="ECO:0000256" key="2">
    <source>
        <dbReference type="ARBA" id="ARBA00022840"/>
    </source>
</evidence>
<dbReference type="EMBL" id="MDYQ01000216">
    <property type="protein sequence ID" value="PRP78578.1"/>
    <property type="molecule type" value="Genomic_DNA"/>
</dbReference>
<feature type="binding site" evidence="3">
    <location>
        <position position="105"/>
    </location>
    <ligand>
        <name>ATP</name>
        <dbReference type="ChEBI" id="CHEBI:30616"/>
    </ligand>
</feature>
<dbReference type="Gene3D" id="1.10.510.10">
    <property type="entry name" value="Transferase(Phosphotransferase) domain 1"/>
    <property type="match status" value="2"/>
</dbReference>
<keyword evidence="7" id="KW-1185">Reference proteome</keyword>
<evidence type="ECO:0000259" key="5">
    <source>
        <dbReference type="PROSITE" id="PS50011"/>
    </source>
</evidence>
<dbReference type="Proteomes" id="UP000241769">
    <property type="component" value="Unassembled WGS sequence"/>
</dbReference>
<feature type="transmembrane region" description="Helical" evidence="4">
    <location>
        <begin position="29"/>
        <end position="52"/>
    </location>
</feature>
<protein>
    <recommendedName>
        <fullName evidence="5">Protein kinase domain-containing protein</fullName>
    </recommendedName>
</protein>
<gene>
    <name evidence="6" type="ORF">PROFUN_13411</name>
</gene>
<evidence type="ECO:0000256" key="3">
    <source>
        <dbReference type="PROSITE-ProRule" id="PRU10141"/>
    </source>
</evidence>
<keyword evidence="4" id="KW-0812">Transmembrane</keyword>
<dbReference type="AlphaFoldDB" id="A0A2P6N3P5"/>
<dbReference type="InterPro" id="IPR017441">
    <property type="entry name" value="Protein_kinase_ATP_BS"/>
</dbReference>
<keyword evidence="2 3" id="KW-0067">ATP-binding</keyword>
<dbReference type="STRING" id="1890364.A0A2P6N3P5"/>
<dbReference type="GO" id="GO:0004672">
    <property type="term" value="F:protein kinase activity"/>
    <property type="evidence" value="ECO:0007669"/>
    <property type="project" value="InterPro"/>
</dbReference>
<keyword evidence="4" id="KW-0472">Membrane</keyword>
<dbReference type="OrthoDB" id="25766at2759"/>
<comment type="caution">
    <text evidence="6">The sequence shown here is derived from an EMBL/GenBank/DDBJ whole genome shotgun (WGS) entry which is preliminary data.</text>
</comment>
<dbReference type="PROSITE" id="PS50011">
    <property type="entry name" value="PROTEIN_KINASE_DOM"/>
    <property type="match status" value="1"/>
</dbReference>
<dbReference type="PANTHER" id="PTHR24418">
    <property type="entry name" value="TYROSINE-PROTEIN KINASE"/>
    <property type="match status" value="1"/>
</dbReference>
<evidence type="ECO:0000313" key="6">
    <source>
        <dbReference type="EMBL" id="PRP78578.1"/>
    </source>
</evidence>
<name>A0A2P6N3P5_9EUKA</name>
<dbReference type="SUPFAM" id="SSF56112">
    <property type="entry name" value="Protein kinase-like (PK-like)"/>
    <property type="match status" value="1"/>
</dbReference>
<sequence length="339" mass="38156">MSLWNKQSIYPLNFSAIPPSQSGIGRGTIAGIVVAISVSILLIGMLVVFYFWQKRKTEEQIAEIELQNHLGSMMLDEVHFQSIIGSGQFGEVWKGQWNGTTVALKGLKTEVEDATWIDEIVLVQKLNHPNIVRLLRVCKRDRVMFMVLEFVELGSLDSLLVRHSQHTILSAEQMLCMVMDIARGMMYLSKKASEVTIYRNVLVDSSCRAKAATVKSDVWSFGIVCWEIFSGGLCEFIAQLTDPFHHLTVAMPYADLSNMEVMQNTLCGSTLPQPDGCPAEVDSLMSSVQKKRLKTPELVKEKSKRHNKCVWIQKEAEEQTYSPLTVEPEKPLHYNSLGC</sequence>
<dbReference type="Pfam" id="PF07714">
    <property type="entry name" value="PK_Tyr_Ser-Thr"/>
    <property type="match status" value="2"/>
</dbReference>
<dbReference type="InParanoid" id="A0A2P6N3P5"/>
<dbReference type="InterPro" id="IPR001245">
    <property type="entry name" value="Ser-Thr/Tyr_kinase_cat_dom"/>
</dbReference>
<accession>A0A2P6N3P5</accession>
<proteinExistence type="predicted"/>
<dbReference type="PROSITE" id="PS00107">
    <property type="entry name" value="PROTEIN_KINASE_ATP"/>
    <property type="match status" value="1"/>
</dbReference>
<dbReference type="InterPro" id="IPR050198">
    <property type="entry name" value="Non-receptor_tyrosine_kinases"/>
</dbReference>
<evidence type="ECO:0000256" key="1">
    <source>
        <dbReference type="ARBA" id="ARBA00022741"/>
    </source>
</evidence>
<organism evidence="6 7">
    <name type="scientific">Planoprotostelium fungivorum</name>
    <dbReference type="NCBI Taxonomy" id="1890364"/>
    <lineage>
        <taxon>Eukaryota</taxon>
        <taxon>Amoebozoa</taxon>
        <taxon>Evosea</taxon>
        <taxon>Variosea</taxon>
        <taxon>Cavosteliida</taxon>
        <taxon>Cavosteliaceae</taxon>
        <taxon>Planoprotostelium</taxon>
    </lineage>
</organism>
<dbReference type="InterPro" id="IPR011009">
    <property type="entry name" value="Kinase-like_dom_sf"/>
</dbReference>
<keyword evidence="1 3" id="KW-0547">Nucleotide-binding</keyword>
<feature type="domain" description="Protein kinase" evidence="5">
    <location>
        <begin position="78"/>
        <end position="339"/>
    </location>
</feature>
<keyword evidence="4" id="KW-1133">Transmembrane helix</keyword>